<dbReference type="Gene3D" id="3.60.40.10">
    <property type="entry name" value="PPM-type phosphatase domain"/>
    <property type="match status" value="1"/>
</dbReference>
<reference evidence="2 3" key="1">
    <citation type="submission" date="2018-11" db="EMBL/GenBank/DDBJ databases">
        <authorList>
            <person name="Jang G.I."/>
            <person name="Hwang C.Y."/>
        </authorList>
    </citation>
    <scope>NUCLEOTIDE SEQUENCE [LARGE SCALE GENOMIC DNA]</scope>
    <source>
        <strain evidence="2 3">SSM26</strain>
    </source>
</reference>
<sequence length="243" mass="26809">MRFQSVGACATGTSHTEREQPCQDAFEIVDRVHGSVACVCDGAGSAAKSEIGARTLARQVAQQLSRNIEGLVSDPTAQAQVEDAIQIARNKLSSEGELADYHATLCGVVLTAHGTLVFHLGDGLIFGINPDDWSDYLVSEPENGAFVETTYFFTLPGWRQHLRVFCAPAQYRSWFLMSDGAASFAAKNSPWRPELNFLQPIHNYLRTTYQTQAEEALLGTLNDPRSHRITTDDKTLVWLHRAP</sequence>
<proteinExistence type="predicted"/>
<evidence type="ECO:0000259" key="1">
    <source>
        <dbReference type="Pfam" id="PF13672"/>
    </source>
</evidence>
<dbReference type="EMBL" id="RKKU01000014">
    <property type="protein sequence ID" value="ROZ83789.1"/>
    <property type="molecule type" value="Genomic_DNA"/>
</dbReference>
<dbReference type="Proteomes" id="UP000275199">
    <property type="component" value="Unassembled WGS sequence"/>
</dbReference>
<name>A0ABX9XJJ9_9PSED</name>
<keyword evidence="3" id="KW-1185">Reference proteome</keyword>
<organism evidence="2 3">
    <name type="scientific">Pseudomonas neustonica</name>
    <dbReference type="NCBI Taxonomy" id="2487346"/>
    <lineage>
        <taxon>Bacteria</taxon>
        <taxon>Pseudomonadati</taxon>
        <taxon>Pseudomonadota</taxon>
        <taxon>Gammaproteobacteria</taxon>
        <taxon>Pseudomonadales</taxon>
        <taxon>Pseudomonadaceae</taxon>
        <taxon>Pseudomonas</taxon>
    </lineage>
</organism>
<dbReference type="SUPFAM" id="SSF81606">
    <property type="entry name" value="PP2C-like"/>
    <property type="match status" value="1"/>
</dbReference>
<comment type="caution">
    <text evidence="2">The sequence shown here is derived from an EMBL/GenBank/DDBJ whole genome shotgun (WGS) entry which is preliminary data.</text>
</comment>
<accession>A0ABX9XJJ9</accession>
<dbReference type="RefSeq" id="WP_123889883.1">
    <property type="nucleotide sequence ID" value="NZ_JBPYCX010000003.1"/>
</dbReference>
<protein>
    <submittedName>
        <fullName evidence="2">Protein phosphatase 2C domain-containing protein</fullName>
    </submittedName>
</protein>
<evidence type="ECO:0000313" key="3">
    <source>
        <dbReference type="Proteomes" id="UP000275199"/>
    </source>
</evidence>
<dbReference type="Pfam" id="PF13672">
    <property type="entry name" value="PP2C_2"/>
    <property type="match status" value="1"/>
</dbReference>
<evidence type="ECO:0000313" key="2">
    <source>
        <dbReference type="EMBL" id="ROZ83789.1"/>
    </source>
</evidence>
<dbReference type="InterPro" id="IPR036457">
    <property type="entry name" value="PPM-type-like_dom_sf"/>
</dbReference>
<dbReference type="InterPro" id="IPR001932">
    <property type="entry name" value="PPM-type_phosphatase-like_dom"/>
</dbReference>
<feature type="domain" description="PPM-type phosphatase" evidence="1">
    <location>
        <begin position="11"/>
        <end position="217"/>
    </location>
</feature>
<gene>
    <name evidence="2" type="ORF">EF096_12115</name>
</gene>